<gene>
    <name evidence="5" type="ORF">SAMN05444272_1434</name>
</gene>
<reference evidence="5 6" key="1">
    <citation type="submission" date="2016-11" db="EMBL/GenBank/DDBJ databases">
        <authorList>
            <person name="Jaros S."/>
            <person name="Januszkiewicz K."/>
            <person name="Wedrychowicz H."/>
        </authorList>
    </citation>
    <scope>NUCLEOTIDE SEQUENCE [LARGE SCALE GENOMIC DNA]</scope>
    <source>
        <strain evidence="5 6">DSM 22153</strain>
    </source>
</reference>
<keyword evidence="2" id="KW-0238">DNA-binding</keyword>
<dbReference type="GO" id="GO:0043565">
    <property type="term" value="F:sequence-specific DNA binding"/>
    <property type="evidence" value="ECO:0007669"/>
    <property type="project" value="InterPro"/>
</dbReference>
<dbReference type="InterPro" id="IPR000485">
    <property type="entry name" value="AsnC-type_HTH_dom"/>
</dbReference>
<dbReference type="SMART" id="SM00344">
    <property type="entry name" value="HTH_ASNC"/>
    <property type="match status" value="1"/>
</dbReference>
<dbReference type="Gene3D" id="3.30.70.920">
    <property type="match status" value="1"/>
</dbReference>
<dbReference type="Pfam" id="PF13412">
    <property type="entry name" value="HTH_24"/>
    <property type="match status" value="1"/>
</dbReference>
<accession>A0A1M7EZK0</accession>
<feature type="domain" description="HTH asnC-type" evidence="4">
    <location>
        <begin position="3"/>
        <end position="64"/>
    </location>
</feature>
<evidence type="ECO:0000259" key="4">
    <source>
        <dbReference type="PROSITE" id="PS50956"/>
    </source>
</evidence>
<keyword evidence="6" id="KW-1185">Reference proteome</keyword>
<evidence type="ECO:0000256" key="2">
    <source>
        <dbReference type="ARBA" id="ARBA00023125"/>
    </source>
</evidence>
<dbReference type="InterPro" id="IPR019887">
    <property type="entry name" value="Tscrpt_reg_AsnC/Lrp_C"/>
</dbReference>
<evidence type="ECO:0000256" key="1">
    <source>
        <dbReference type="ARBA" id="ARBA00023015"/>
    </source>
</evidence>
<proteinExistence type="predicted"/>
<dbReference type="PROSITE" id="PS50956">
    <property type="entry name" value="HTH_ASNC_2"/>
    <property type="match status" value="1"/>
</dbReference>
<dbReference type="Gene3D" id="1.10.10.10">
    <property type="entry name" value="Winged helix-like DNA-binding domain superfamily/Winged helix DNA-binding domain"/>
    <property type="match status" value="1"/>
</dbReference>
<dbReference type="OrthoDB" id="9802341at2"/>
<evidence type="ECO:0000256" key="3">
    <source>
        <dbReference type="ARBA" id="ARBA00023163"/>
    </source>
</evidence>
<dbReference type="CDD" id="cd00090">
    <property type="entry name" value="HTH_ARSR"/>
    <property type="match status" value="1"/>
</dbReference>
<dbReference type="PRINTS" id="PR00033">
    <property type="entry name" value="HTHASNC"/>
</dbReference>
<name>A0A1M7EZK0_9HYPH</name>
<dbReference type="InterPro" id="IPR019888">
    <property type="entry name" value="Tscrpt_reg_AsnC-like"/>
</dbReference>
<dbReference type="Proteomes" id="UP000186002">
    <property type="component" value="Unassembled WGS sequence"/>
</dbReference>
<dbReference type="GO" id="GO:0043200">
    <property type="term" value="P:response to amino acid"/>
    <property type="evidence" value="ECO:0007669"/>
    <property type="project" value="TreeGrafter"/>
</dbReference>
<dbReference type="SUPFAM" id="SSF46785">
    <property type="entry name" value="Winged helix' DNA-binding domain"/>
    <property type="match status" value="1"/>
</dbReference>
<dbReference type="PANTHER" id="PTHR30154">
    <property type="entry name" value="LEUCINE-RESPONSIVE REGULATORY PROTEIN"/>
    <property type="match status" value="1"/>
</dbReference>
<evidence type="ECO:0000313" key="5">
    <source>
        <dbReference type="EMBL" id="SHL96859.1"/>
    </source>
</evidence>
<dbReference type="InterPro" id="IPR011008">
    <property type="entry name" value="Dimeric_a/b-barrel"/>
</dbReference>
<dbReference type="EMBL" id="FRBW01000002">
    <property type="protein sequence ID" value="SHL96859.1"/>
    <property type="molecule type" value="Genomic_DNA"/>
</dbReference>
<dbReference type="GO" id="GO:0006355">
    <property type="term" value="P:regulation of DNA-templated transcription"/>
    <property type="evidence" value="ECO:0007669"/>
    <property type="project" value="UniProtKB-ARBA"/>
</dbReference>
<organism evidence="5 6">
    <name type="scientific">Roseibium suaedae</name>
    <dbReference type="NCBI Taxonomy" id="735517"/>
    <lineage>
        <taxon>Bacteria</taxon>
        <taxon>Pseudomonadati</taxon>
        <taxon>Pseudomonadota</taxon>
        <taxon>Alphaproteobacteria</taxon>
        <taxon>Hyphomicrobiales</taxon>
        <taxon>Stappiaceae</taxon>
        <taxon>Roseibium</taxon>
    </lineage>
</organism>
<sequence>MDLDSQDKKLLALLQKDGRASAKDLAEQAGMSVSPCWRRIKRLEEAGVIEKYAAILNPRELGFHAMAYVHVSLMNHGPETIAAFDHMVQTEDRVIECSSITGDADYVMKVVVRDPEDLEAFMMKKLLGPGLVRASRTNFVLRTAKSGPSMPLG</sequence>
<dbReference type="SUPFAM" id="SSF54909">
    <property type="entry name" value="Dimeric alpha+beta barrel"/>
    <property type="match status" value="1"/>
</dbReference>
<dbReference type="PANTHER" id="PTHR30154:SF34">
    <property type="entry name" value="TRANSCRIPTIONAL REGULATOR AZLB"/>
    <property type="match status" value="1"/>
</dbReference>
<dbReference type="STRING" id="735517.SAMN05444272_1434"/>
<protein>
    <submittedName>
        <fullName evidence="5">Lrp/AsnC family transcriptional regulator, leucine-responsive regulatory protein</fullName>
    </submittedName>
</protein>
<keyword evidence="3" id="KW-0804">Transcription</keyword>
<dbReference type="InterPro" id="IPR036390">
    <property type="entry name" value="WH_DNA-bd_sf"/>
</dbReference>
<keyword evidence="1" id="KW-0805">Transcription regulation</keyword>
<dbReference type="RefSeq" id="WP_073011194.1">
    <property type="nucleotide sequence ID" value="NZ_FRBW01000002.1"/>
</dbReference>
<dbReference type="GO" id="GO:0005829">
    <property type="term" value="C:cytosol"/>
    <property type="evidence" value="ECO:0007669"/>
    <property type="project" value="TreeGrafter"/>
</dbReference>
<dbReference type="AlphaFoldDB" id="A0A1M7EZK0"/>
<evidence type="ECO:0000313" key="6">
    <source>
        <dbReference type="Proteomes" id="UP000186002"/>
    </source>
</evidence>
<dbReference type="Pfam" id="PF01037">
    <property type="entry name" value="AsnC_trans_reg"/>
    <property type="match status" value="1"/>
</dbReference>
<dbReference type="InterPro" id="IPR011991">
    <property type="entry name" value="ArsR-like_HTH"/>
</dbReference>
<dbReference type="InterPro" id="IPR036388">
    <property type="entry name" value="WH-like_DNA-bd_sf"/>
</dbReference>